<feature type="transmembrane region" description="Helical" evidence="1">
    <location>
        <begin position="302"/>
        <end position="323"/>
    </location>
</feature>
<sequence>MTTVSRRPGLMRHLYAGGGAAAAALLAMGGTAVLGLLLLDAGRVGRPDQLAAALVAMAAGAPVLVGATPSGGLPVTVSGQVDVLPLGVTLAGMTVLGVLLARRGRAGLLVRGGTAVVVFTAGIGVAARMARSALTLPSALMPTSGVTSGCSSSRTGFFGALSQHTQPDISGMPGWGGVTRTPISFGMPVAPGTSGSFDAGFAVAVGPAVAGAAGLALVVVALCWLALRFAPVAAGLRVLRRPALGLVVVCLAAAAVSGGPPAAGGLVLALPLGLALSPTVHADGVLSCAINGDGSFLVPDSASMVVLPIVALLGCCVLVAAAARRAHPAGPVLRAAGMAAATGLALAALALVTQASAQVGVRALIFAVPVLDARLSTEPWTALLIGVVAGAAASLLTDAFVGWRPWRGHDAPR</sequence>
<gene>
    <name evidence="2" type="ORF">C8E87_8318</name>
</gene>
<feature type="transmembrane region" description="Helical" evidence="1">
    <location>
        <begin position="20"/>
        <end position="39"/>
    </location>
</feature>
<feature type="transmembrane region" description="Helical" evidence="1">
    <location>
        <begin position="51"/>
        <end position="71"/>
    </location>
</feature>
<keyword evidence="3" id="KW-1185">Reference proteome</keyword>
<evidence type="ECO:0000313" key="3">
    <source>
        <dbReference type="Proteomes" id="UP000294901"/>
    </source>
</evidence>
<organism evidence="2 3">
    <name type="scientific">Paractinoplanes brasiliensis</name>
    <dbReference type="NCBI Taxonomy" id="52695"/>
    <lineage>
        <taxon>Bacteria</taxon>
        <taxon>Bacillati</taxon>
        <taxon>Actinomycetota</taxon>
        <taxon>Actinomycetes</taxon>
        <taxon>Micromonosporales</taxon>
        <taxon>Micromonosporaceae</taxon>
        <taxon>Paractinoplanes</taxon>
    </lineage>
</organism>
<evidence type="ECO:0000256" key="1">
    <source>
        <dbReference type="SAM" id="Phobius"/>
    </source>
</evidence>
<name>A0A4R6JE56_9ACTN</name>
<dbReference type="AlphaFoldDB" id="A0A4R6JE56"/>
<feature type="transmembrane region" description="Helical" evidence="1">
    <location>
        <begin position="335"/>
        <end position="360"/>
    </location>
</feature>
<dbReference type="EMBL" id="SNWR01000002">
    <property type="protein sequence ID" value="TDO32846.1"/>
    <property type="molecule type" value="Genomic_DNA"/>
</dbReference>
<comment type="caution">
    <text evidence="2">The sequence shown here is derived from an EMBL/GenBank/DDBJ whole genome shotgun (WGS) entry which is preliminary data.</text>
</comment>
<dbReference type="Proteomes" id="UP000294901">
    <property type="component" value="Unassembled WGS sequence"/>
</dbReference>
<keyword evidence="1" id="KW-1133">Transmembrane helix</keyword>
<feature type="transmembrane region" description="Helical" evidence="1">
    <location>
        <begin position="83"/>
        <end position="101"/>
    </location>
</feature>
<feature type="transmembrane region" description="Helical" evidence="1">
    <location>
        <begin position="201"/>
        <end position="225"/>
    </location>
</feature>
<evidence type="ECO:0000313" key="2">
    <source>
        <dbReference type="EMBL" id="TDO32846.1"/>
    </source>
</evidence>
<keyword evidence="1" id="KW-0812">Transmembrane</keyword>
<keyword evidence="1" id="KW-0472">Membrane</keyword>
<accession>A0A4R6JE56</accession>
<feature type="transmembrane region" description="Helical" evidence="1">
    <location>
        <begin position="246"/>
        <end position="270"/>
    </location>
</feature>
<dbReference type="RefSeq" id="WP_203720889.1">
    <property type="nucleotide sequence ID" value="NZ_BOMD01000091.1"/>
</dbReference>
<protein>
    <submittedName>
        <fullName evidence="2">Uncharacterized protein</fullName>
    </submittedName>
</protein>
<reference evidence="2 3" key="1">
    <citation type="submission" date="2019-03" db="EMBL/GenBank/DDBJ databases">
        <title>Sequencing the genomes of 1000 actinobacteria strains.</title>
        <authorList>
            <person name="Klenk H.-P."/>
        </authorList>
    </citation>
    <scope>NUCLEOTIDE SEQUENCE [LARGE SCALE GENOMIC DNA]</scope>
    <source>
        <strain evidence="2 3">DSM 43805</strain>
    </source>
</reference>
<proteinExistence type="predicted"/>
<feature type="transmembrane region" description="Helical" evidence="1">
    <location>
        <begin position="108"/>
        <end position="130"/>
    </location>
</feature>
<feature type="transmembrane region" description="Helical" evidence="1">
    <location>
        <begin position="380"/>
        <end position="403"/>
    </location>
</feature>